<reference evidence="5" key="2">
    <citation type="submission" date="2021-08" db="EMBL/GenBank/DDBJ databases">
        <authorList>
            <person name="Gostincar C."/>
            <person name="Sun X."/>
            <person name="Song Z."/>
            <person name="Gunde-Cimerman N."/>
        </authorList>
    </citation>
    <scope>NUCLEOTIDE SEQUENCE</scope>
    <source>
        <strain evidence="5">EXF-9911</strain>
    </source>
</reference>
<protein>
    <recommendedName>
        <fullName evidence="4">GDP/GTP exchange factor Sec2 N-terminal domain-containing protein</fullName>
    </recommendedName>
</protein>
<dbReference type="GO" id="GO:0051286">
    <property type="term" value="C:cell tip"/>
    <property type="evidence" value="ECO:0007669"/>
    <property type="project" value="TreeGrafter"/>
</dbReference>
<dbReference type="Gene3D" id="6.10.140.910">
    <property type="match status" value="1"/>
</dbReference>
<dbReference type="InterPro" id="IPR040351">
    <property type="entry name" value="RAB3IL/RAB3IP/Sec2"/>
</dbReference>
<feature type="domain" description="GDP/GTP exchange factor Sec2 N-terminal" evidence="4">
    <location>
        <begin position="116"/>
        <end position="251"/>
    </location>
</feature>
<dbReference type="SUPFAM" id="SSF144284">
    <property type="entry name" value="Sec2 N-terminal region"/>
    <property type="match status" value="1"/>
</dbReference>
<reference evidence="5" key="1">
    <citation type="journal article" date="2021" name="J Fungi (Basel)">
        <title>Virulence traits and population genomics of the black yeast Aureobasidium melanogenum.</title>
        <authorList>
            <person name="Cernosa A."/>
            <person name="Sun X."/>
            <person name="Gostincar C."/>
            <person name="Fang C."/>
            <person name="Gunde-Cimerman N."/>
            <person name="Song Z."/>
        </authorList>
    </citation>
    <scope>NUCLEOTIDE SEQUENCE</scope>
    <source>
        <strain evidence="5">EXF-9911</strain>
    </source>
</reference>
<feature type="coiled-coil region" evidence="2">
    <location>
        <begin position="123"/>
        <end position="150"/>
    </location>
</feature>
<feature type="region of interest" description="Disordered" evidence="3">
    <location>
        <begin position="537"/>
        <end position="739"/>
    </location>
</feature>
<feature type="compositionally biased region" description="Polar residues" evidence="3">
    <location>
        <begin position="373"/>
        <end position="382"/>
    </location>
</feature>
<feature type="region of interest" description="Disordered" evidence="3">
    <location>
        <begin position="1"/>
        <end position="96"/>
    </location>
</feature>
<dbReference type="Proteomes" id="UP000779574">
    <property type="component" value="Unassembled WGS sequence"/>
</dbReference>
<feature type="compositionally biased region" description="Polar residues" evidence="3">
    <location>
        <begin position="262"/>
        <end position="282"/>
    </location>
</feature>
<dbReference type="GO" id="GO:0005085">
    <property type="term" value="F:guanyl-nucleotide exchange factor activity"/>
    <property type="evidence" value="ECO:0007669"/>
    <property type="project" value="InterPro"/>
</dbReference>
<comment type="caution">
    <text evidence="5">The sequence shown here is derived from an EMBL/GenBank/DDBJ whole genome shotgun (WGS) entry which is preliminary data.</text>
</comment>
<accession>A0A9P8E8V3</accession>
<dbReference type="Pfam" id="PF06428">
    <property type="entry name" value="Sec2p"/>
    <property type="match status" value="1"/>
</dbReference>
<evidence type="ECO:0000259" key="4">
    <source>
        <dbReference type="Pfam" id="PF06428"/>
    </source>
</evidence>
<dbReference type="PANTHER" id="PTHR14430">
    <property type="entry name" value="RABIN3-RELATED"/>
    <property type="match status" value="1"/>
</dbReference>
<dbReference type="AlphaFoldDB" id="A0A9P8E8V3"/>
<feature type="compositionally biased region" description="Polar residues" evidence="3">
    <location>
        <begin position="14"/>
        <end position="51"/>
    </location>
</feature>
<feature type="compositionally biased region" description="Basic and acidic residues" evidence="3">
    <location>
        <begin position="717"/>
        <end position="726"/>
    </location>
</feature>
<feature type="compositionally biased region" description="Basic and acidic residues" evidence="3">
    <location>
        <begin position="648"/>
        <end position="657"/>
    </location>
</feature>
<feature type="compositionally biased region" description="Low complexity" evidence="3">
    <location>
        <begin position="362"/>
        <end position="372"/>
    </location>
</feature>
<proteinExistence type="predicted"/>
<dbReference type="CDD" id="cd21044">
    <property type="entry name" value="Rab11BD_RAB3IP_like"/>
    <property type="match status" value="1"/>
</dbReference>
<keyword evidence="1 2" id="KW-0175">Coiled coil</keyword>
<name>A0A9P8E8V3_AURME</name>
<feature type="compositionally biased region" description="Basic and acidic residues" evidence="3">
    <location>
        <begin position="688"/>
        <end position="697"/>
    </location>
</feature>
<dbReference type="InterPro" id="IPR009449">
    <property type="entry name" value="Sec2_N"/>
</dbReference>
<feature type="compositionally biased region" description="Basic and acidic residues" evidence="3">
    <location>
        <begin position="249"/>
        <end position="261"/>
    </location>
</feature>
<dbReference type="GO" id="GO:0006887">
    <property type="term" value="P:exocytosis"/>
    <property type="evidence" value="ECO:0007669"/>
    <property type="project" value="TreeGrafter"/>
</dbReference>
<feature type="region of interest" description="Disordered" evidence="3">
    <location>
        <begin position="249"/>
        <end position="282"/>
    </location>
</feature>
<dbReference type="EMBL" id="JAHFXF010000669">
    <property type="protein sequence ID" value="KAG9684003.1"/>
    <property type="molecule type" value="Genomic_DNA"/>
</dbReference>
<feature type="region of interest" description="Disordered" evidence="3">
    <location>
        <begin position="362"/>
        <end position="383"/>
    </location>
</feature>
<dbReference type="PANTHER" id="PTHR14430:SF0">
    <property type="entry name" value="SEC2P DOMAIN-CONTAINING PROTEIN"/>
    <property type="match status" value="1"/>
</dbReference>
<dbReference type="Pfam" id="PF25555">
    <property type="entry name" value="RAB3A-like_C"/>
    <property type="match status" value="1"/>
</dbReference>
<evidence type="ECO:0000313" key="5">
    <source>
        <dbReference type="EMBL" id="KAG9684003.1"/>
    </source>
</evidence>
<evidence type="ECO:0000256" key="2">
    <source>
        <dbReference type="SAM" id="Coils"/>
    </source>
</evidence>
<gene>
    <name evidence="5" type="ORF">KCU76_g12717</name>
</gene>
<evidence type="ECO:0000256" key="1">
    <source>
        <dbReference type="ARBA" id="ARBA00023054"/>
    </source>
</evidence>
<dbReference type="OrthoDB" id="1748564at2759"/>
<feature type="non-terminal residue" evidence="5">
    <location>
        <position position="1"/>
    </location>
</feature>
<feature type="compositionally biased region" description="Polar residues" evidence="3">
    <location>
        <begin position="593"/>
        <end position="616"/>
    </location>
</feature>
<evidence type="ECO:0000256" key="3">
    <source>
        <dbReference type="SAM" id="MobiDB-lite"/>
    </source>
</evidence>
<organism evidence="5 6">
    <name type="scientific">Aureobasidium melanogenum</name>
    <name type="common">Aureobasidium pullulans var. melanogenum</name>
    <dbReference type="NCBI Taxonomy" id="46634"/>
    <lineage>
        <taxon>Eukaryota</taxon>
        <taxon>Fungi</taxon>
        <taxon>Dikarya</taxon>
        <taxon>Ascomycota</taxon>
        <taxon>Pezizomycotina</taxon>
        <taxon>Dothideomycetes</taxon>
        <taxon>Dothideomycetidae</taxon>
        <taxon>Dothideales</taxon>
        <taxon>Saccotheciaceae</taxon>
        <taxon>Aureobasidium</taxon>
    </lineage>
</organism>
<dbReference type="GO" id="GO:0070319">
    <property type="term" value="C:Golgi to plasma membrane transport vesicle"/>
    <property type="evidence" value="ECO:0007669"/>
    <property type="project" value="TreeGrafter"/>
</dbReference>
<sequence length="739" mass="81209">MAEYGFLMAGGLATPTSNHGRSVTPSPKTTRSDSPTLTKAKSASHLSTMKSFSIPPRGRSNFDNDSDYLNTIPDPRTPSPNPQRASPAEDSQDQHPDLSNEVAMLSTKLINAINYQTNLDDSLQHTRHELEAARQRIAQLEQETQRHESLVSSGALVNKTEVDSIRQELTESQKQRDIAEKGRKEMEVELENLTSALFEEANTMVAAARKDAEATERKNAQLRTQLNDTELLLASQQEQLQDLKSVMKKMTEDRDRDETDTIPRSSTAPSTPGVDSSKMSTMFDSLPFSPNATNFSDVPPDQPLRFSHLIVPIMRNDVVAYVDFADLLKSARAAAPSHSRNSSGISSSMFVASAASSSPQIPGSFSSGAAASPQNTSFQSSMPPLKDNKFYKRCLVEDVEPTLRLDLAPGLSWLARRTVIAAVTGGTLVVEPFIPQSRFYGNAYPCALCGESRRTEAHARRHRFRTSEDETAQRYPLCEFCLGRVRATGDFLGFLRMVRDGLWRASTEEDMKAAWEECVRLREKMFWARLGGGVVPALAREPSPTGTQRRGDARPLRRNSTESSIPRFSRDSIESVGSKALEVPKLGEPRPPSRNNSRLAVNASEDSTTSLQTSESSDTRDFADAQSEVDNTANTPTGPPSPELSQEDIAKDRDHAHSQTTAVAQEYGSQDAVGLAIETSPPAPVVQEENHSIEQPENHFSTEQPEKANQAPTTESETEKDNEAPVDKSLQPEMPGSFD</sequence>
<evidence type="ECO:0000313" key="6">
    <source>
        <dbReference type="Proteomes" id="UP000779574"/>
    </source>
</evidence>